<comment type="subunit">
    <text evidence="5">Oligomeric complex that consists of at least the alpha, beta, beta', gamma, delta, epsilon and zeta subunits.</text>
</comment>
<keyword evidence="2 5" id="KW-0813">Transport</keyword>
<evidence type="ECO:0000256" key="1">
    <source>
        <dbReference type="ARBA" id="ARBA00010516"/>
    </source>
</evidence>
<dbReference type="SUPFAM" id="SSF64356">
    <property type="entry name" value="SNARE-like"/>
    <property type="match status" value="1"/>
</dbReference>
<keyword evidence="5" id="KW-0968">Cytoplasmic vesicle</keyword>
<keyword evidence="5" id="KW-0931">ER-Golgi transport</keyword>
<dbReference type="Gene3D" id="3.30.450.60">
    <property type="match status" value="1"/>
</dbReference>
<proteinExistence type="inferred from homology"/>
<evidence type="ECO:0000256" key="3">
    <source>
        <dbReference type="ARBA" id="ARBA00022490"/>
    </source>
</evidence>
<comment type="subcellular location">
    <subcellularLocation>
        <location evidence="5 6">Cytoplasm</location>
    </subcellularLocation>
    <subcellularLocation>
        <location evidence="5 6">Cytoplasmic vesicle</location>
        <location evidence="5 6">COPI-coated vesicle membrane</location>
        <topology evidence="5 6">Peripheral membrane protein</topology>
        <orientation evidence="5 6">Cytoplasmic side</orientation>
    </subcellularLocation>
    <subcellularLocation>
        <location evidence="5 6">Golgi apparatus membrane</location>
        <topology evidence="5 6">Peripheral membrane protein</topology>
        <orientation evidence="5 6">Cytoplasmic side</orientation>
    </subcellularLocation>
</comment>
<dbReference type="Proteomes" id="UP001439008">
    <property type="component" value="Unassembled WGS sequence"/>
</dbReference>
<accession>A0ABV2ATF8</accession>
<evidence type="ECO:0000313" key="8">
    <source>
        <dbReference type="Proteomes" id="UP001439008"/>
    </source>
</evidence>
<evidence type="ECO:0000313" key="7">
    <source>
        <dbReference type="EMBL" id="MES1922932.1"/>
    </source>
</evidence>
<feature type="non-terminal residue" evidence="7">
    <location>
        <position position="170"/>
    </location>
</feature>
<comment type="similarity">
    <text evidence="1 5">Belongs to the adaptor complexes medium subunit family. Delta-COP subfamily.</text>
</comment>
<comment type="caution">
    <text evidence="7">The sequence shown here is derived from an EMBL/GenBank/DDBJ whole genome shotgun (WGS) entry which is preliminary data.</text>
</comment>
<organism evidence="7 8">
    <name type="scientific">Bonamia ostreae</name>
    <dbReference type="NCBI Taxonomy" id="126728"/>
    <lineage>
        <taxon>Eukaryota</taxon>
        <taxon>Sar</taxon>
        <taxon>Rhizaria</taxon>
        <taxon>Endomyxa</taxon>
        <taxon>Ascetosporea</taxon>
        <taxon>Haplosporida</taxon>
        <taxon>Bonamia</taxon>
    </lineage>
</organism>
<dbReference type="PANTHER" id="PTHR10121">
    <property type="entry name" value="COATOMER SUBUNIT DELTA"/>
    <property type="match status" value="1"/>
</dbReference>
<protein>
    <recommendedName>
        <fullName evidence="5">Coatomer subunit delta</fullName>
    </recommendedName>
</protein>
<dbReference type="InterPro" id="IPR027059">
    <property type="entry name" value="Coatomer_dsu"/>
</dbReference>
<evidence type="ECO:0000256" key="2">
    <source>
        <dbReference type="ARBA" id="ARBA00022448"/>
    </source>
</evidence>
<dbReference type="PANTHER" id="PTHR10121:SF0">
    <property type="entry name" value="COATOMER SUBUNIT DELTA"/>
    <property type="match status" value="1"/>
</dbReference>
<reference evidence="7 8" key="1">
    <citation type="journal article" date="2024" name="BMC Biol.">
        <title>Comparative genomics of Ascetosporea gives new insight into the evolutionary basis for animal parasitism in Rhizaria.</title>
        <authorList>
            <person name="Hiltunen Thoren M."/>
            <person name="Onut-Brannstrom I."/>
            <person name="Alfjorden A."/>
            <person name="Peckova H."/>
            <person name="Swords F."/>
            <person name="Hooper C."/>
            <person name="Holzer A.S."/>
            <person name="Bass D."/>
            <person name="Burki F."/>
        </authorList>
    </citation>
    <scope>NUCLEOTIDE SEQUENCE [LARGE SCALE GENOMIC DNA]</scope>
    <source>
        <strain evidence="7">20-A016</strain>
    </source>
</reference>
<keyword evidence="5" id="KW-0333">Golgi apparatus</keyword>
<evidence type="ECO:0000256" key="5">
    <source>
        <dbReference type="RuleBase" id="RU364018"/>
    </source>
</evidence>
<name>A0ABV2ATF8_9EUKA</name>
<dbReference type="InterPro" id="IPR011012">
    <property type="entry name" value="Longin-like_dom_sf"/>
</dbReference>
<gene>
    <name evidence="7" type="ORF">MHBO_004463</name>
</gene>
<keyword evidence="5" id="KW-0472">Membrane</keyword>
<keyword evidence="4 5" id="KW-0653">Protein transport</keyword>
<keyword evidence="3 5" id="KW-0963">Cytoplasm</keyword>
<keyword evidence="8" id="KW-1185">Reference proteome</keyword>
<evidence type="ECO:0000256" key="4">
    <source>
        <dbReference type="ARBA" id="ARBA00022927"/>
    </source>
</evidence>
<dbReference type="EMBL" id="JBDODL010004077">
    <property type="protein sequence ID" value="MES1922932.1"/>
    <property type="molecule type" value="Genomic_DNA"/>
</dbReference>
<dbReference type="CDD" id="cd14830">
    <property type="entry name" value="Delta_COP_N"/>
    <property type="match status" value="1"/>
</dbReference>
<sequence length="170" mass="19258">MALISAAIIDSNGKPILSRQFKDISSIKIGSILSIFPKLLGNGRNINYVEKDDIRYIYRPLDDLFLLLVTSLESNFLSDLDLLNVLSKSVLDICNGQNEASIRQNCFEIIHAIDEAVFQGYKQISKNSFDLMKAVNFDSKEDQLMDLMLKSKEDSAKKIADKKVKDFKEM</sequence>
<evidence type="ECO:0000256" key="6">
    <source>
        <dbReference type="RuleBase" id="RU366052"/>
    </source>
</evidence>
<comment type="function">
    <text evidence="5">The coatomer is a cytosolic protein complex that binds to dilysine motifs and reversibly associates with Golgi non-clathrin-coated vesicles, which further mediate biosynthetic protein transport from the ER, via the Golgi up to the trans Golgi network. Coatomer complex is required for budding from Golgi membranes, and is essential for the retrograde Golgi-to-ER transport of dilysine-tagged proteins.</text>
</comment>